<proteinExistence type="predicted"/>
<dbReference type="FunCoup" id="B0XE48">
    <property type="interactions" value="129"/>
</dbReference>
<evidence type="ECO:0000313" key="4">
    <source>
        <dbReference type="EMBL" id="EDS45881.1"/>
    </source>
</evidence>
<dbReference type="SUPFAM" id="SSF56235">
    <property type="entry name" value="N-terminal nucleophile aminohydrolases (Ntn hydrolases)"/>
    <property type="match status" value="1"/>
</dbReference>
<dbReference type="FunFam" id="1.10.246.130:FF:000001">
    <property type="entry name" value="Gamma-glutamyltransferase 5 isoform 1"/>
    <property type="match status" value="1"/>
</dbReference>
<reference evidence="5" key="2">
    <citation type="submission" date="2021-02" db="UniProtKB">
        <authorList>
            <consortium name="EnsemblMetazoa"/>
        </authorList>
    </citation>
    <scope>IDENTIFICATION</scope>
    <source>
        <strain evidence="5">JHB</strain>
    </source>
</reference>
<dbReference type="Gene3D" id="1.10.246.130">
    <property type="match status" value="1"/>
</dbReference>
<dbReference type="HOGENOM" id="CLU_014813_4_2_1"/>
<dbReference type="InterPro" id="IPR000101">
    <property type="entry name" value="GGT_peptidase"/>
</dbReference>
<gene>
    <name evidence="5" type="primary">6051484</name>
    <name evidence="4" type="ORF">CpipJ_CPIJ017722</name>
</gene>
<dbReference type="NCBIfam" id="TIGR00066">
    <property type="entry name" value="g_glut_trans"/>
    <property type="match status" value="1"/>
</dbReference>
<dbReference type="GO" id="GO:0005886">
    <property type="term" value="C:plasma membrane"/>
    <property type="evidence" value="ECO:0007669"/>
    <property type="project" value="TreeGrafter"/>
</dbReference>
<keyword evidence="1" id="KW-1199">Hemostasis impairing toxin</keyword>
<dbReference type="InParanoid" id="B0XE48"/>
<feature type="binding site" evidence="3">
    <location>
        <position position="483"/>
    </location>
    <ligand>
        <name>L-glutamate</name>
        <dbReference type="ChEBI" id="CHEBI:29985"/>
    </ligand>
</feature>
<evidence type="ECO:0000313" key="5">
    <source>
        <dbReference type="EnsemblMetazoa" id="CPIJ017722-PA"/>
    </source>
</evidence>
<dbReference type="AlphaFoldDB" id="B0XE48"/>
<reference evidence="4" key="1">
    <citation type="submission" date="2007-03" db="EMBL/GenBank/DDBJ databases">
        <title>Annotation of Culex pipiens quinquefasciatus.</title>
        <authorList>
            <consortium name="The Broad Institute Genome Sequencing Platform"/>
            <person name="Atkinson P.W."/>
            <person name="Hemingway J."/>
            <person name="Christensen B.M."/>
            <person name="Higgs S."/>
            <person name="Kodira C."/>
            <person name="Hannick L."/>
            <person name="Megy K."/>
            <person name="O'Leary S."/>
            <person name="Pearson M."/>
            <person name="Haas B.J."/>
            <person name="Mauceli E."/>
            <person name="Wortman J.R."/>
            <person name="Lee N.H."/>
            <person name="Guigo R."/>
            <person name="Stanke M."/>
            <person name="Alvarado L."/>
            <person name="Amedeo P."/>
            <person name="Antoine C.H."/>
            <person name="Arensburger P."/>
            <person name="Bidwell S.L."/>
            <person name="Crawford M."/>
            <person name="Camaro F."/>
            <person name="Devon K."/>
            <person name="Engels R."/>
            <person name="Hammond M."/>
            <person name="Howarth C."/>
            <person name="Koehrsen M."/>
            <person name="Lawson D."/>
            <person name="Montgomery P."/>
            <person name="Nene V."/>
            <person name="Nusbaum C."/>
            <person name="Puiu D."/>
            <person name="Romero-Severson J."/>
            <person name="Severson D.W."/>
            <person name="Shumway M."/>
            <person name="Sisk P."/>
            <person name="Stolte C."/>
            <person name="Zeng Q."/>
            <person name="Eisenstadt E."/>
            <person name="Fraser-Liggett C."/>
            <person name="Strausberg R."/>
            <person name="Galagan J."/>
            <person name="Birren B."/>
            <person name="Collins F.H."/>
        </authorList>
    </citation>
    <scope>NUCLEOTIDE SEQUENCE [LARGE SCALE GENOMIC DNA]</scope>
    <source>
        <strain evidence="4">JHB</strain>
    </source>
</reference>
<evidence type="ECO:0000256" key="1">
    <source>
        <dbReference type="ARBA" id="ARBA00084097"/>
    </source>
</evidence>
<dbReference type="STRING" id="7176.B0XE48"/>
<evidence type="ECO:0000313" key="6">
    <source>
        <dbReference type="Proteomes" id="UP000002320"/>
    </source>
</evidence>
<dbReference type="InterPro" id="IPR043137">
    <property type="entry name" value="GGT_ssub_C"/>
</dbReference>
<dbReference type="KEGG" id="cqu:CpipJ_CPIJ017722"/>
<name>B0XE48_CULQU</name>
<dbReference type="VEuPathDB" id="VectorBase:CPIJ017722"/>
<dbReference type="Proteomes" id="UP000002320">
    <property type="component" value="Unassembled WGS sequence"/>
</dbReference>
<dbReference type="GO" id="GO:0036374">
    <property type="term" value="F:glutathione hydrolase activity"/>
    <property type="evidence" value="ECO:0007669"/>
    <property type="project" value="InterPro"/>
</dbReference>
<dbReference type="eggNOG" id="KOG2410">
    <property type="taxonomic scope" value="Eukaryota"/>
</dbReference>
<dbReference type="Gene3D" id="3.60.20.40">
    <property type="match status" value="1"/>
</dbReference>
<feature type="binding site" evidence="3">
    <location>
        <position position="432"/>
    </location>
    <ligand>
        <name>L-glutamate</name>
        <dbReference type="ChEBI" id="CHEBI:29985"/>
    </ligand>
</feature>
<dbReference type="Pfam" id="PF01019">
    <property type="entry name" value="G_glu_transpept"/>
    <property type="match status" value="1"/>
</dbReference>
<dbReference type="InterPro" id="IPR043138">
    <property type="entry name" value="GGT_lsub"/>
</dbReference>
<evidence type="ECO:0000256" key="3">
    <source>
        <dbReference type="PIRSR" id="PIRSR600101-2"/>
    </source>
</evidence>
<keyword evidence="6" id="KW-1185">Reference proteome</keyword>
<dbReference type="OrthoDB" id="1081007at2759"/>
<dbReference type="InterPro" id="IPR029055">
    <property type="entry name" value="Ntn_hydrolases_N"/>
</dbReference>
<dbReference type="EnsemblMetazoa" id="CPIJ017722-RA">
    <property type="protein sequence ID" value="CPIJ017722-PA"/>
    <property type="gene ID" value="CPIJ017722"/>
</dbReference>
<keyword evidence="1" id="KW-0800">Toxin</keyword>
<dbReference type="VEuPathDB" id="VectorBase:CQUJHB013750"/>
<dbReference type="PRINTS" id="PR01210">
    <property type="entry name" value="GGTRANSPTASE"/>
</dbReference>
<organism>
    <name type="scientific">Culex quinquefasciatus</name>
    <name type="common">Southern house mosquito</name>
    <name type="synonym">Culex pungens</name>
    <dbReference type="NCBI Taxonomy" id="7176"/>
    <lineage>
        <taxon>Eukaryota</taxon>
        <taxon>Metazoa</taxon>
        <taxon>Ecdysozoa</taxon>
        <taxon>Arthropoda</taxon>
        <taxon>Hexapoda</taxon>
        <taxon>Insecta</taxon>
        <taxon>Pterygota</taxon>
        <taxon>Neoptera</taxon>
        <taxon>Endopterygota</taxon>
        <taxon>Diptera</taxon>
        <taxon>Nematocera</taxon>
        <taxon>Culicoidea</taxon>
        <taxon>Culicidae</taxon>
        <taxon>Culicinae</taxon>
        <taxon>Culicini</taxon>
        <taxon>Culex</taxon>
        <taxon>Culex</taxon>
    </lineage>
</organism>
<dbReference type="GO" id="GO:0006751">
    <property type="term" value="P:glutathione catabolic process"/>
    <property type="evidence" value="ECO:0007669"/>
    <property type="project" value="InterPro"/>
</dbReference>
<feature type="active site" description="Nucleophile" evidence="2">
    <location>
        <position position="390"/>
    </location>
</feature>
<protein>
    <submittedName>
        <fullName evidence="4">Gamma glutamyl transpeptidase</fullName>
    </submittedName>
</protein>
<dbReference type="FunFam" id="3.60.20.40:FF:000001">
    <property type="entry name" value="Gamma-glutamyltranspeptidase 1"/>
    <property type="match status" value="1"/>
</dbReference>
<evidence type="ECO:0000256" key="2">
    <source>
        <dbReference type="PIRSR" id="PIRSR600101-1"/>
    </source>
</evidence>
<dbReference type="EMBL" id="DS232802">
    <property type="protein sequence ID" value="EDS45881.1"/>
    <property type="molecule type" value="Genomic_DNA"/>
</dbReference>
<keyword evidence="1" id="KW-1202">Platelet aggregation activating toxin</keyword>
<feature type="binding site" evidence="3">
    <location>
        <begin position="460"/>
        <end position="461"/>
    </location>
    <ligand>
        <name>L-glutamate</name>
        <dbReference type="ChEBI" id="CHEBI:29985"/>
    </ligand>
</feature>
<feature type="binding site" evidence="3">
    <location>
        <position position="115"/>
    </location>
    <ligand>
        <name>L-glutamate</name>
        <dbReference type="ChEBI" id="CHEBI:29985"/>
    </ligand>
</feature>
<sequence>MIFNLSRKKLLIVSCLAAIVTIALVLGLVLGLCSDDPAPPRSSKTLSGGAVTSNGPECAPIGARILRANGSAVDAAIAVMLCEEVTCPQSTGLGGGFLATVYSRESGTMISLDARETAPLAATEDMFVGNGEAAVEGGLAIATPGVLAGFWELHQRFGNLPWRELFEPTIELCRSGVRVNSFLVEALEQERVRLTTIPSLREVFVNPETGDVWKEGDVMKREVLADALEVMAEEGADALHGEKGSLLPKLLEDLKGFGSILTREDFLTYRPRWLPSATTTIRQNYSVYSMPLPGSGTIAIYMLNLLDTFDNLHPDDPETWHYVAESFKHGYGARTKTADPDYVPQLNEFAANLTSKAYAEGVRERITADRTFHDFAHYGAEFVQPDDHGTAHVSVLAPNGDAVALTATVNTYFGCKRRSPSTGMILNNIMDDFATPGVINSFGVPASPVNFVAPGKRPLSSMTPTIVTDANGDVRLVLGAAGGTRITTSTVLLILRAIFFGQDLDTAMNAPRLHHQLAPETLDVERAFADEVVQGLTERGHQVRLVSGIGTATAIARERDDSITAAFDPKRGGSWEIIP</sequence>
<accession>B0XE48</accession>
<dbReference type="PANTHER" id="PTHR11686:SF72">
    <property type="entry name" value="GAMMA-GLUTAMYL TRANSPEPTIDASE, ISOFORM A"/>
    <property type="match status" value="1"/>
</dbReference>
<dbReference type="MEROPS" id="T03.005"/>
<dbReference type="PANTHER" id="PTHR11686">
    <property type="entry name" value="GAMMA GLUTAMYL TRANSPEPTIDASE"/>
    <property type="match status" value="1"/>
</dbReference>
<feature type="binding site" evidence="3">
    <location>
        <begin position="408"/>
        <end position="410"/>
    </location>
    <ligand>
        <name>L-glutamate</name>
        <dbReference type="ChEBI" id="CHEBI:29985"/>
    </ligand>
</feature>
<dbReference type="OMA" id="DMRETAS"/>